<evidence type="ECO:0000313" key="2">
    <source>
        <dbReference type="Proteomes" id="UP000076486"/>
    </source>
</evidence>
<organism evidence="1 2">
    <name type="scientific">Pseudoalteromonas luteoviolacea CPMOR-1</name>
    <dbReference type="NCBI Taxonomy" id="1365248"/>
    <lineage>
        <taxon>Bacteria</taxon>
        <taxon>Pseudomonadati</taxon>
        <taxon>Pseudomonadota</taxon>
        <taxon>Gammaproteobacteria</taxon>
        <taxon>Alteromonadales</taxon>
        <taxon>Pseudoalteromonadaceae</taxon>
        <taxon>Pseudoalteromonas</taxon>
    </lineage>
</organism>
<gene>
    <name evidence="1" type="ORF">N473_11765</name>
</gene>
<proteinExistence type="predicted"/>
<name>A0A167M2F9_9GAMM</name>
<sequence>MQLVLNRATSNALLVGLHQGKDWSEVKGRKL</sequence>
<dbReference type="EMBL" id="AUYC01000015">
    <property type="protein sequence ID" value="KZN65697.1"/>
    <property type="molecule type" value="Genomic_DNA"/>
</dbReference>
<comment type="caution">
    <text evidence="1">The sequence shown here is derived from an EMBL/GenBank/DDBJ whole genome shotgun (WGS) entry which is preliminary data.</text>
</comment>
<dbReference type="Proteomes" id="UP000076486">
    <property type="component" value="Unassembled WGS sequence"/>
</dbReference>
<protein>
    <submittedName>
        <fullName evidence="1">Uncharacterized protein</fullName>
    </submittedName>
</protein>
<reference evidence="1 2" key="1">
    <citation type="submission" date="2013-07" db="EMBL/GenBank/DDBJ databases">
        <title>Comparative Genomic and Metabolomic Analysis of Twelve Strains of Pseudoalteromonas luteoviolacea.</title>
        <authorList>
            <person name="Vynne N.G."/>
            <person name="Mansson M."/>
            <person name="Gram L."/>
        </authorList>
    </citation>
    <scope>NUCLEOTIDE SEQUENCE [LARGE SCALE GENOMIC DNA]</scope>
    <source>
        <strain evidence="1 2">CPMOR-1</strain>
    </source>
</reference>
<dbReference type="AlphaFoldDB" id="A0A167M2F9"/>
<evidence type="ECO:0000313" key="1">
    <source>
        <dbReference type="EMBL" id="KZN65697.1"/>
    </source>
</evidence>
<accession>A0A167M2F9</accession>
<dbReference type="PATRIC" id="fig|1365248.3.peg.1038"/>